<dbReference type="GO" id="GO:0005524">
    <property type="term" value="F:ATP binding"/>
    <property type="evidence" value="ECO:0007669"/>
    <property type="project" value="UniProtKB-KW"/>
</dbReference>
<dbReference type="AlphaFoldDB" id="A0A542EEP4"/>
<dbReference type="InterPro" id="IPR003593">
    <property type="entry name" value="AAA+_ATPase"/>
</dbReference>
<evidence type="ECO:0000256" key="1">
    <source>
        <dbReference type="ARBA" id="ARBA00022741"/>
    </source>
</evidence>
<reference evidence="4 5" key="1">
    <citation type="submission" date="2019-06" db="EMBL/GenBank/DDBJ databases">
        <title>Sequencing the genomes of 1000 actinobacteria strains.</title>
        <authorList>
            <person name="Klenk H.-P."/>
        </authorList>
    </citation>
    <scope>NUCLEOTIDE SEQUENCE [LARGE SCALE GENOMIC DNA]</scope>
    <source>
        <strain evidence="4 5">DSM 19828</strain>
    </source>
</reference>
<dbReference type="Proteomes" id="UP000320806">
    <property type="component" value="Unassembled WGS sequence"/>
</dbReference>
<comment type="caution">
    <text evidence="4">The sequence shown here is derived from an EMBL/GenBank/DDBJ whole genome shotgun (WGS) entry which is preliminary data.</text>
</comment>
<dbReference type="InterPro" id="IPR003439">
    <property type="entry name" value="ABC_transporter-like_ATP-bd"/>
</dbReference>
<dbReference type="PANTHER" id="PTHR43038:SF3">
    <property type="entry name" value="ABC TRANSPORTER G FAMILY MEMBER 20 ISOFORM X1"/>
    <property type="match status" value="1"/>
</dbReference>
<dbReference type="CDD" id="cd03230">
    <property type="entry name" value="ABC_DR_subfamily_A"/>
    <property type="match status" value="1"/>
</dbReference>
<accession>A0A542EEP4</accession>
<dbReference type="OrthoDB" id="9804819at2"/>
<keyword evidence="5" id="KW-1185">Reference proteome</keyword>
<name>A0A542EEP4_9MICO</name>
<dbReference type="PANTHER" id="PTHR43038">
    <property type="entry name" value="ATP-BINDING CASSETTE, SUB-FAMILY H, MEMBER 1"/>
    <property type="match status" value="1"/>
</dbReference>
<dbReference type="Gene3D" id="3.40.50.300">
    <property type="entry name" value="P-loop containing nucleotide triphosphate hydrolases"/>
    <property type="match status" value="1"/>
</dbReference>
<dbReference type="SUPFAM" id="SSF52540">
    <property type="entry name" value="P-loop containing nucleoside triphosphate hydrolases"/>
    <property type="match status" value="1"/>
</dbReference>
<evidence type="ECO:0000313" key="5">
    <source>
        <dbReference type="Proteomes" id="UP000320806"/>
    </source>
</evidence>
<evidence type="ECO:0000256" key="2">
    <source>
        <dbReference type="ARBA" id="ARBA00022840"/>
    </source>
</evidence>
<feature type="domain" description="ABC transporter" evidence="3">
    <location>
        <begin position="15"/>
        <end position="238"/>
    </location>
</feature>
<gene>
    <name evidence="4" type="ORF">FB459_1246</name>
</gene>
<organism evidence="4 5">
    <name type="scientific">Yimella lutea</name>
    <dbReference type="NCBI Taxonomy" id="587872"/>
    <lineage>
        <taxon>Bacteria</taxon>
        <taxon>Bacillati</taxon>
        <taxon>Actinomycetota</taxon>
        <taxon>Actinomycetes</taxon>
        <taxon>Micrococcales</taxon>
        <taxon>Dermacoccaceae</taxon>
        <taxon>Yimella</taxon>
    </lineage>
</organism>
<dbReference type="RefSeq" id="WP_129626986.1">
    <property type="nucleotide sequence ID" value="NZ_BAABCI010000002.1"/>
</dbReference>
<dbReference type="GO" id="GO:0016887">
    <property type="term" value="F:ATP hydrolysis activity"/>
    <property type="evidence" value="ECO:0007669"/>
    <property type="project" value="InterPro"/>
</dbReference>
<dbReference type="InterPro" id="IPR017871">
    <property type="entry name" value="ABC_transporter-like_CS"/>
</dbReference>
<keyword evidence="2 4" id="KW-0067">ATP-binding</keyword>
<keyword evidence="1" id="KW-0547">Nucleotide-binding</keyword>
<evidence type="ECO:0000259" key="3">
    <source>
        <dbReference type="PROSITE" id="PS50893"/>
    </source>
</evidence>
<evidence type="ECO:0000313" key="4">
    <source>
        <dbReference type="EMBL" id="TQJ13812.1"/>
    </source>
</evidence>
<dbReference type="InterPro" id="IPR027417">
    <property type="entry name" value="P-loop_NTPase"/>
</dbReference>
<dbReference type="PROSITE" id="PS50893">
    <property type="entry name" value="ABC_TRANSPORTER_2"/>
    <property type="match status" value="1"/>
</dbReference>
<dbReference type="PROSITE" id="PS00211">
    <property type="entry name" value="ABC_TRANSPORTER_1"/>
    <property type="match status" value="1"/>
</dbReference>
<sequence length="248" mass="26680">MMNSTPDEFSSRAAVSARDLVVSRSGNEVLHGLTFEVPRGTVVGLMGPSGCGKTTLMRTIVGVQKIERGELTVLDHSPTDAGLRRKVGYVTQAVSVYRDLTVRDNAVYFAALQGFSKHDADRAIETVGLGEFADRPVENLSGGQASRASLACALVGEPELLVLDEPTVGLDPLTREDIWAHLRGLSEAGTTLLVSSHVMDEAARCDSVMLMRDGRLLAHLPPDDLLERTGKHSMEDAFLALIRTGGNR</sequence>
<dbReference type="EMBL" id="VFMO01000001">
    <property type="protein sequence ID" value="TQJ13812.1"/>
    <property type="molecule type" value="Genomic_DNA"/>
</dbReference>
<dbReference type="SMART" id="SM00382">
    <property type="entry name" value="AAA"/>
    <property type="match status" value="1"/>
</dbReference>
<protein>
    <submittedName>
        <fullName evidence="4">ABC-2 type transport system ATP-binding protein</fullName>
    </submittedName>
</protein>
<dbReference type="Pfam" id="PF00005">
    <property type="entry name" value="ABC_tran"/>
    <property type="match status" value="1"/>
</dbReference>
<proteinExistence type="predicted"/>